<dbReference type="InterPro" id="IPR039127">
    <property type="entry name" value="Trm112"/>
</dbReference>
<dbReference type="HOGENOM" id="CLU_086140_0_0_1"/>
<organism evidence="2 4">
    <name type="scientific">Schizosaccharomyces japonicus (strain yFS275 / FY16936)</name>
    <name type="common">Fission yeast</name>
    <dbReference type="NCBI Taxonomy" id="402676"/>
    <lineage>
        <taxon>Eukaryota</taxon>
        <taxon>Fungi</taxon>
        <taxon>Dikarya</taxon>
        <taxon>Ascomycota</taxon>
        <taxon>Taphrinomycotina</taxon>
        <taxon>Schizosaccharomycetes</taxon>
        <taxon>Schizosaccharomycetales</taxon>
        <taxon>Schizosaccharomycetaceae</taxon>
        <taxon>Schizosaccharomyces</taxon>
    </lineage>
</organism>
<dbReference type="EMBL" id="KE651167">
    <property type="protein sequence ID" value="EEB09668.1"/>
    <property type="molecule type" value="Genomic_DNA"/>
</dbReference>
<evidence type="ECO:0000313" key="3">
    <source>
        <dbReference type="JaponicusDB" id="SJAG_04890"/>
    </source>
</evidence>
<name>B6K814_SCHJY</name>
<dbReference type="GO" id="GO:0043528">
    <property type="term" value="C:tRNA (m2G10) methyltransferase complex"/>
    <property type="evidence" value="ECO:0000318"/>
    <property type="project" value="GO_Central"/>
</dbReference>
<dbReference type="GO" id="GO:0046982">
    <property type="term" value="F:protein heterodimerization activity"/>
    <property type="evidence" value="ECO:0007669"/>
    <property type="project" value="InterPro"/>
</dbReference>
<dbReference type="GO" id="GO:0005737">
    <property type="term" value="C:cytoplasm"/>
    <property type="evidence" value="ECO:0000318"/>
    <property type="project" value="GO_Central"/>
</dbReference>
<dbReference type="VEuPathDB" id="FungiDB:SJAG_04890"/>
<dbReference type="JaponicusDB" id="SJAG_04890">
    <property type="gene designation" value="trm112"/>
</dbReference>
<proteinExistence type="inferred from homology"/>
<dbReference type="eggNOG" id="KOG1088">
    <property type="taxonomic scope" value="Eukaryota"/>
</dbReference>
<dbReference type="GO" id="GO:2000234">
    <property type="term" value="P:positive regulation of rRNA processing"/>
    <property type="evidence" value="ECO:0000318"/>
    <property type="project" value="GO_Central"/>
</dbReference>
<reference evidence="2 4" key="1">
    <citation type="journal article" date="2011" name="Science">
        <title>Comparative functional genomics of the fission yeasts.</title>
        <authorList>
            <person name="Rhind N."/>
            <person name="Chen Z."/>
            <person name="Yassour M."/>
            <person name="Thompson D.A."/>
            <person name="Haas B.J."/>
            <person name="Habib N."/>
            <person name="Wapinski I."/>
            <person name="Roy S."/>
            <person name="Lin M.F."/>
            <person name="Heiman D.I."/>
            <person name="Young S.K."/>
            <person name="Furuya K."/>
            <person name="Guo Y."/>
            <person name="Pidoux A."/>
            <person name="Chen H.M."/>
            <person name="Robbertse B."/>
            <person name="Goldberg J.M."/>
            <person name="Aoki K."/>
            <person name="Bayne E.H."/>
            <person name="Berlin A.M."/>
            <person name="Desjardins C.A."/>
            <person name="Dobbs E."/>
            <person name="Dukaj L."/>
            <person name="Fan L."/>
            <person name="FitzGerald M.G."/>
            <person name="French C."/>
            <person name="Gujja S."/>
            <person name="Hansen K."/>
            <person name="Keifenheim D."/>
            <person name="Levin J.Z."/>
            <person name="Mosher R.A."/>
            <person name="Mueller C.A."/>
            <person name="Pfiffner J."/>
            <person name="Priest M."/>
            <person name="Russ C."/>
            <person name="Smialowska A."/>
            <person name="Swoboda P."/>
            <person name="Sykes S.M."/>
            <person name="Vaughn M."/>
            <person name="Vengrova S."/>
            <person name="Yoder R."/>
            <person name="Zeng Q."/>
            <person name="Allshire R."/>
            <person name="Baulcombe D."/>
            <person name="Birren B.W."/>
            <person name="Brown W."/>
            <person name="Ekwall K."/>
            <person name="Kellis M."/>
            <person name="Leatherwood J."/>
            <person name="Levin H."/>
            <person name="Margalit H."/>
            <person name="Martienssen R."/>
            <person name="Nieduszynski C.A."/>
            <person name="Spatafora J.W."/>
            <person name="Friedman N."/>
            <person name="Dalgaard J.Z."/>
            <person name="Baumann P."/>
            <person name="Niki H."/>
            <person name="Regev A."/>
            <person name="Nusbaum C."/>
        </authorList>
    </citation>
    <scope>NUCLEOTIDE SEQUENCE [LARGE SCALE GENOMIC DNA]</scope>
    <source>
        <strain evidence="4">yFS275 / FY16936</strain>
    </source>
</reference>
<dbReference type="GO" id="GO:0005634">
    <property type="term" value="C:nucleus"/>
    <property type="evidence" value="ECO:0000318"/>
    <property type="project" value="GO_Central"/>
</dbReference>
<dbReference type="GO" id="GO:0000470">
    <property type="term" value="P:maturation of LSU-rRNA"/>
    <property type="evidence" value="ECO:0000318"/>
    <property type="project" value="GO_Central"/>
</dbReference>
<dbReference type="Gene3D" id="2.20.25.10">
    <property type="match status" value="1"/>
</dbReference>
<dbReference type="Proteomes" id="UP000001744">
    <property type="component" value="Unassembled WGS sequence"/>
</dbReference>
<dbReference type="GO" id="GO:0008168">
    <property type="term" value="F:methyltransferase activity"/>
    <property type="evidence" value="ECO:0007669"/>
    <property type="project" value="UniProtKB-KW"/>
</dbReference>
<evidence type="ECO:0000256" key="1">
    <source>
        <dbReference type="ARBA" id="ARBA00007980"/>
    </source>
</evidence>
<dbReference type="AlphaFoldDB" id="B6K814"/>
<dbReference type="GO" id="GO:0032259">
    <property type="term" value="P:methylation"/>
    <property type="evidence" value="ECO:0007669"/>
    <property type="project" value="UniProtKB-KW"/>
</dbReference>
<comment type="similarity">
    <text evidence="1">Belongs to the TRM112 family.</text>
</comment>
<protein>
    <submittedName>
        <fullName evidence="2">tRNA (Guanine-N2-)-methyltransferase regulatory subunit Trm112</fullName>
    </submittedName>
</protein>
<evidence type="ECO:0000313" key="4">
    <source>
        <dbReference type="Proteomes" id="UP000001744"/>
    </source>
</evidence>
<dbReference type="RefSeq" id="XP_002175961.1">
    <property type="nucleotide sequence ID" value="XM_002175925.2"/>
</dbReference>
<gene>
    <name evidence="3" type="primary">trm112</name>
    <name evidence="2" type="ORF">SJAG_04890</name>
</gene>
<keyword evidence="4" id="KW-1185">Reference proteome</keyword>
<dbReference type="PANTHER" id="PTHR12773:SF0">
    <property type="entry name" value="MULTIFUNCTIONAL METHYLTRANSFERASE SUBUNIT TRM112-LIKE PROTEIN"/>
    <property type="match status" value="1"/>
</dbReference>
<dbReference type="InterPro" id="IPR005651">
    <property type="entry name" value="Trm112-like"/>
</dbReference>
<sequence>MKLLTANFLTCASKKCSSSPDAFPLNISDAKIAIQECEMNPEFIKNVMLRVEWPALVKTTQQLGNNTLPMEKPELTDESDELLFKSLHNVLLETEITEGKMTCGSCGHVYPIVEGIPNMLLSETEV</sequence>
<dbReference type="Pfam" id="PF03966">
    <property type="entry name" value="Trm112p"/>
    <property type="match status" value="1"/>
</dbReference>
<dbReference type="GeneID" id="7050321"/>
<dbReference type="CDD" id="cd21089">
    <property type="entry name" value="Trm112-like"/>
    <property type="match status" value="1"/>
</dbReference>
<dbReference type="GO" id="GO:0141106">
    <property type="term" value="F:tRNA methyltransferase activator activity"/>
    <property type="evidence" value="ECO:0000318"/>
    <property type="project" value="GO_Central"/>
</dbReference>
<accession>B6K814</accession>
<evidence type="ECO:0000313" key="2">
    <source>
        <dbReference type="EMBL" id="EEB09668.1"/>
    </source>
</evidence>
<dbReference type="SUPFAM" id="SSF158997">
    <property type="entry name" value="Trm112p-like"/>
    <property type="match status" value="1"/>
</dbReference>
<dbReference type="STRING" id="402676.B6K814"/>
<dbReference type="OrthoDB" id="2187549at2759"/>
<dbReference type="PANTHER" id="PTHR12773">
    <property type="entry name" value="UPF0315 PROTEIN-RELATED"/>
    <property type="match status" value="1"/>
</dbReference>
<dbReference type="GO" id="GO:0030490">
    <property type="term" value="P:maturation of SSU-rRNA"/>
    <property type="evidence" value="ECO:0000318"/>
    <property type="project" value="GO_Central"/>
</dbReference>
<dbReference type="OMA" id="NMLTSKC"/>